<dbReference type="AlphaFoldDB" id="A0A562MW31"/>
<dbReference type="Proteomes" id="UP000317122">
    <property type="component" value="Unassembled WGS sequence"/>
</dbReference>
<reference evidence="1 2" key="1">
    <citation type="journal article" date="2015" name="Stand. Genomic Sci.">
        <title>Genomic Encyclopedia of Bacterial and Archaeal Type Strains, Phase III: the genomes of soil and plant-associated and newly described type strains.</title>
        <authorList>
            <person name="Whitman W.B."/>
            <person name="Woyke T."/>
            <person name="Klenk H.P."/>
            <person name="Zhou Y."/>
            <person name="Lilburn T.G."/>
            <person name="Beck B.J."/>
            <person name="De Vos P."/>
            <person name="Vandamme P."/>
            <person name="Eisen J.A."/>
            <person name="Garrity G."/>
            <person name="Hugenholtz P."/>
            <person name="Kyrpides N.C."/>
        </authorList>
    </citation>
    <scope>NUCLEOTIDE SEQUENCE [LARGE SCALE GENOMIC DNA]</scope>
    <source>
        <strain evidence="1 2">CGMCC 1.2546</strain>
    </source>
</reference>
<keyword evidence="2" id="KW-1185">Reference proteome</keyword>
<accession>A0A562MW31</accession>
<comment type="caution">
    <text evidence="1">The sequence shown here is derived from an EMBL/GenBank/DDBJ whole genome shotgun (WGS) entry which is preliminary data.</text>
</comment>
<evidence type="ECO:0000313" key="1">
    <source>
        <dbReference type="EMBL" id="TWI24104.1"/>
    </source>
</evidence>
<dbReference type="EMBL" id="VLKT01000057">
    <property type="protein sequence ID" value="TWI24104.1"/>
    <property type="molecule type" value="Genomic_DNA"/>
</dbReference>
<proteinExistence type="predicted"/>
<sequence length="93" mass="9921">MIVIASQRTRCGCTSRFGSVIDNLPGHPARRVKLRVSVGLLTDGSSSLSAFPGANPSGVIEMDLPPTVAGAVSCRGKPRRIPCYFLTETDTRF</sequence>
<name>A0A562MW31_9HYPH</name>
<gene>
    <name evidence="1" type="ORF">IQ26_06328</name>
</gene>
<organism evidence="1 2">
    <name type="scientific">Mesorhizobium tianshanense</name>
    <dbReference type="NCBI Taxonomy" id="39844"/>
    <lineage>
        <taxon>Bacteria</taxon>
        <taxon>Pseudomonadati</taxon>
        <taxon>Pseudomonadota</taxon>
        <taxon>Alphaproteobacteria</taxon>
        <taxon>Hyphomicrobiales</taxon>
        <taxon>Phyllobacteriaceae</taxon>
        <taxon>Mesorhizobium</taxon>
    </lineage>
</organism>
<protein>
    <submittedName>
        <fullName evidence="1">Uncharacterized protein</fullName>
    </submittedName>
</protein>
<evidence type="ECO:0000313" key="2">
    <source>
        <dbReference type="Proteomes" id="UP000317122"/>
    </source>
</evidence>